<name>A0A7Y3S156_9HYPH</name>
<evidence type="ECO:0000256" key="11">
    <source>
        <dbReference type="ARBA" id="ARBA00022741"/>
    </source>
</evidence>
<dbReference type="InterPro" id="IPR011102">
    <property type="entry name" value="Sig_transdc_His_kinase_HWE"/>
</dbReference>
<evidence type="ECO:0000256" key="13">
    <source>
        <dbReference type="ARBA" id="ARBA00022840"/>
    </source>
</evidence>
<keyword evidence="16" id="KW-0675">Receptor</keyword>
<evidence type="ECO:0000313" key="20">
    <source>
        <dbReference type="EMBL" id="NNU35134.1"/>
    </source>
</evidence>
<keyword evidence="21" id="KW-1185">Reference proteome</keyword>
<evidence type="ECO:0000256" key="9">
    <source>
        <dbReference type="ARBA" id="ARBA00022679"/>
    </source>
</evidence>
<feature type="domain" description="PAC" evidence="19">
    <location>
        <begin position="99"/>
        <end position="153"/>
    </location>
</feature>
<feature type="region of interest" description="Disordered" evidence="17">
    <location>
        <begin position="1"/>
        <end position="21"/>
    </location>
</feature>
<evidence type="ECO:0000256" key="7">
    <source>
        <dbReference type="ARBA" id="ARBA00022630"/>
    </source>
</evidence>
<gene>
    <name evidence="20" type="ORF">G9X64_01125</name>
</gene>
<keyword evidence="14" id="KW-0157">Chromophore</keyword>
<evidence type="ECO:0000256" key="1">
    <source>
        <dbReference type="ARBA" id="ARBA00000085"/>
    </source>
</evidence>
<comment type="caution">
    <text evidence="20">The sequence shown here is derived from an EMBL/GenBank/DDBJ whole genome shotgun (WGS) entry which is preliminary data.</text>
</comment>
<evidence type="ECO:0000259" key="19">
    <source>
        <dbReference type="PROSITE" id="PS50113"/>
    </source>
</evidence>
<protein>
    <recommendedName>
        <fullName evidence="3">Blue-light-activated histidine kinase</fullName>
        <ecNumber evidence="2">2.7.13.3</ecNumber>
    </recommendedName>
</protein>
<dbReference type="Gene3D" id="3.30.565.10">
    <property type="entry name" value="Histidine kinase-like ATPase, C-terminal domain"/>
    <property type="match status" value="1"/>
</dbReference>
<dbReference type="InterPro" id="IPR001610">
    <property type="entry name" value="PAC"/>
</dbReference>
<keyword evidence="12" id="KW-0418">Kinase</keyword>
<evidence type="ECO:0000313" key="21">
    <source>
        <dbReference type="Proteomes" id="UP000519972"/>
    </source>
</evidence>
<evidence type="ECO:0000256" key="15">
    <source>
        <dbReference type="ARBA" id="ARBA00023026"/>
    </source>
</evidence>
<dbReference type="PANTHER" id="PTHR41523:SF8">
    <property type="entry name" value="ETHYLENE RESPONSE SENSOR PROTEIN"/>
    <property type="match status" value="1"/>
</dbReference>
<evidence type="ECO:0000256" key="4">
    <source>
        <dbReference type="ARBA" id="ARBA00022543"/>
    </source>
</evidence>
<dbReference type="SMART" id="SM00086">
    <property type="entry name" value="PAC"/>
    <property type="match status" value="1"/>
</dbReference>
<evidence type="ECO:0000256" key="14">
    <source>
        <dbReference type="ARBA" id="ARBA00022991"/>
    </source>
</evidence>
<dbReference type="CDD" id="cd00130">
    <property type="entry name" value="PAS"/>
    <property type="match status" value="1"/>
</dbReference>
<evidence type="ECO:0000256" key="6">
    <source>
        <dbReference type="ARBA" id="ARBA00022606"/>
    </source>
</evidence>
<dbReference type="InterPro" id="IPR000014">
    <property type="entry name" value="PAS"/>
</dbReference>
<keyword evidence="10" id="KW-0677">Repeat</keyword>
<dbReference type="NCBIfam" id="TIGR00229">
    <property type="entry name" value="sensory_box"/>
    <property type="match status" value="1"/>
</dbReference>
<keyword evidence="5" id="KW-0597">Phosphoprotein</keyword>
<keyword evidence="6" id="KW-0716">Sensory transduction</keyword>
<comment type="catalytic activity">
    <reaction evidence="1">
        <text>ATP + protein L-histidine = ADP + protein N-phospho-L-histidine.</text>
        <dbReference type="EC" id="2.7.13.3"/>
    </reaction>
</comment>
<keyword evidence="11" id="KW-0547">Nucleotide-binding</keyword>
<dbReference type="SUPFAM" id="SSF55785">
    <property type="entry name" value="PYP-like sensor domain (PAS domain)"/>
    <property type="match status" value="1"/>
</dbReference>
<dbReference type="InterPro" id="IPR000700">
    <property type="entry name" value="PAS-assoc_C"/>
</dbReference>
<reference evidence="20 21" key="1">
    <citation type="submission" date="2020-02" db="EMBL/GenBank/DDBJ databases">
        <authorList>
            <person name="Sun Q."/>
        </authorList>
    </citation>
    <scope>NUCLEOTIDE SEQUENCE [LARGE SCALE GENOMIC DNA]</scope>
    <source>
        <strain evidence="20 21">CCBAU 03386</strain>
    </source>
</reference>
<dbReference type="PANTHER" id="PTHR41523">
    <property type="entry name" value="TWO-COMPONENT SYSTEM SENSOR PROTEIN"/>
    <property type="match status" value="1"/>
</dbReference>
<dbReference type="NCBIfam" id="NF010077">
    <property type="entry name" value="PRK13559.1"/>
    <property type="match status" value="1"/>
</dbReference>
<keyword evidence="9" id="KW-0808">Transferase</keyword>
<keyword evidence="15" id="KW-0843">Virulence</keyword>
<evidence type="ECO:0000256" key="12">
    <source>
        <dbReference type="ARBA" id="ARBA00022777"/>
    </source>
</evidence>
<feature type="compositionally biased region" description="Basic and acidic residues" evidence="17">
    <location>
        <begin position="1"/>
        <end position="11"/>
    </location>
</feature>
<evidence type="ECO:0000256" key="5">
    <source>
        <dbReference type="ARBA" id="ARBA00022553"/>
    </source>
</evidence>
<evidence type="ECO:0000256" key="16">
    <source>
        <dbReference type="ARBA" id="ARBA00023170"/>
    </source>
</evidence>
<dbReference type="Pfam" id="PF13426">
    <property type="entry name" value="PAS_9"/>
    <property type="match status" value="1"/>
</dbReference>
<keyword evidence="13" id="KW-0067">ATP-binding</keyword>
<dbReference type="Proteomes" id="UP000519972">
    <property type="component" value="Unassembled WGS sequence"/>
</dbReference>
<dbReference type="PROSITE" id="PS50112">
    <property type="entry name" value="PAS"/>
    <property type="match status" value="1"/>
</dbReference>
<dbReference type="GO" id="GO:0009881">
    <property type="term" value="F:photoreceptor activity"/>
    <property type="evidence" value="ECO:0007669"/>
    <property type="project" value="UniProtKB-KW"/>
</dbReference>
<dbReference type="SMART" id="SM00911">
    <property type="entry name" value="HWE_HK"/>
    <property type="match status" value="1"/>
</dbReference>
<organism evidence="20 21">
    <name type="scientific">Rhizobium sophorae</name>
    <dbReference type="NCBI Taxonomy" id="1535242"/>
    <lineage>
        <taxon>Bacteria</taxon>
        <taxon>Pseudomonadati</taxon>
        <taxon>Pseudomonadota</taxon>
        <taxon>Alphaproteobacteria</taxon>
        <taxon>Hyphomicrobiales</taxon>
        <taxon>Rhizobiaceae</taxon>
        <taxon>Rhizobium/Agrobacterium group</taxon>
        <taxon>Rhizobium</taxon>
    </lineage>
</organism>
<dbReference type="Pfam" id="PF07536">
    <property type="entry name" value="HWE_HK"/>
    <property type="match status" value="1"/>
</dbReference>
<keyword evidence="7" id="KW-0285">Flavoprotein</keyword>
<evidence type="ECO:0000256" key="17">
    <source>
        <dbReference type="SAM" id="MobiDB-lite"/>
    </source>
</evidence>
<evidence type="ECO:0000256" key="8">
    <source>
        <dbReference type="ARBA" id="ARBA00022643"/>
    </source>
</evidence>
<dbReference type="PROSITE" id="PS50113">
    <property type="entry name" value="PAC"/>
    <property type="match status" value="1"/>
</dbReference>
<feature type="domain" description="PAS" evidence="18">
    <location>
        <begin position="25"/>
        <end position="74"/>
    </location>
</feature>
<evidence type="ECO:0000256" key="3">
    <source>
        <dbReference type="ARBA" id="ARBA00021740"/>
    </source>
</evidence>
<keyword evidence="4" id="KW-0600">Photoreceptor protein</keyword>
<evidence type="ECO:0000256" key="2">
    <source>
        <dbReference type="ARBA" id="ARBA00012438"/>
    </source>
</evidence>
<sequence length="367" mass="40064">MTGHSREKLHGDLPSASSKAASADRKELAAIAFERTRMPMVVTDARKPDLPIALANKAFLELTGYESQEVLGRNCRFLQGPATSPIAVAEIHAAIAGEREVSVEILNYKKSGEQFWNRLHLSPIHGDDGRILYFFGSQIDMTEYRRIEALEASEHRLLMEVDHRSKNVLAIVDSIVRLSNADDPALYAAAIQHRVQALARAHTLLAARRWTSISLEELIRQQVTPFATTRTFFSGPDIKMPAPFVQPLALVFHELAVNAAHHGALAVAQGRLSISWKPGPSGAGFSIRWQEVGVDAPPKSAKRGFGTVIVGAMVEKQLKGHLEKTWSDEGLLIDIEVPSAPLPLYNGALAAQTVEPGDRQGDLSDGP</sequence>
<dbReference type="RefSeq" id="WP_171375781.1">
    <property type="nucleotide sequence ID" value="NZ_JABFCN010000002.1"/>
</dbReference>
<proteinExistence type="predicted"/>
<dbReference type="GO" id="GO:0005524">
    <property type="term" value="F:ATP binding"/>
    <property type="evidence" value="ECO:0007669"/>
    <property type="project" value="UniProtKB-KW"/>
</dbReference>
<dbReference type="InterPro" id="IPR035965">
    <property type="entry name" value="PAS-like_dom_sf"/>
</dbReference>
<dbReference type="GO" id="GO:0004673">
    <property type="term" value="F:protein histidine kinase activity"/>
    <property type="evidence" value="ECO:0007669"/>
    <property type="project" value="UniProtKB-EC"/>
</dbReference>
<dbReference type="AlphaFoldDB" id="A0A7Y3S156"/>
<evidence type="ECO:0000256" key="10">
    <source>
        <dbReference type="ARBA" id="ARBA00022737"/>
    </source>
</evidence>
<evidence type="ECO:0000259" key="18">
    <source>
        <dbReference type="PROSITE" id="PS50112"/>
    </source>
</evidence>
<dbReference type="Gene3D" id="3.30.450.20">
    <property type="entry name" value="PAS domain"/>
    <property type="match status" value="1"/>
</dbReference>
<dbReference type="EMBL" id="JABFCN010000002">
    <property type="protein sequence ID" value="NNU35134.1"/>
    <property type="molecule type" value="Genomic_DNA"/>
</dbReference>
<accession>A0A7Y3S156</accession>
<keyword evidence="8" id="KW-0288">FMN</keyword>
<dbReference type="InterPro" id="IPR036890">
    <property type="entry name" value="HATPase_C_sf"/>
</dbReference>
<dbReference type="EC" id="2.7.13.3" evidence="2"/>